<dbReference type="CDD" id="cd00130">
    <property type="entry name" value="PAS"/>
    <property type="match status" value="1"/>
</dbReference>
<dbReference type="InterPro" id="IPR004358">
    <property type="entry name" value="Sig_transdc_His_kin-like_C"/>
</dbReference>
<organism evidence="12 13">
    <name type="scientific">Candidatus Aquitaenariimonas noxiae</name>
    <dbReference type="NCBI Taxonomy" id="1974741"/>
    <lineage>
        <taxon>Bacteria</taxon>
        <taxon>Pseudomonadati</taxon>
        <taxon>Candidatus Omnitrophota</taxon>
        <taxon>Candidatus Aquitaenariimonas</taxon>
    </lineage>
</organism>
<comment type="caution">
    <text evidence="12">The sequence shown here is derived from an EMBL/GenBank/DDBJ whole genome shotgun (WGS) entry which is preliminary data.</text>
</comment>
<protein>
    <recommendedName>
        <fullName evidence="2">histidine kinase</fullName>
        <ecNumber evidence="2">2.7.13.3</ecNumber>
    </recommendedName>
</protein>
<dbReference type="NCBIfam" id="TIGR00229">
    <property type="entry name" value="sensory_box"/>
    <property type="match status" value="1"/>
</dbReference>
<keyword evidence="5" id="KW-0547">Nucleotide-binding</keyword>
<dbReference type="Pfam" id="PF13426">
    <property type="entry name" value="PAS_9"/>
    <property type="match status" value="2"/>
</dbReference>
<feature type="domain" description="PAS" evidence="10">
    <location>
        <begin position="10"/>
        <end position="55"/>
    </location>
</feature>
<name>A0A2J0KVW5_9BACT</name>
<dbReference type="SUPFAM" id="SSF47384">
    <property type="entry name" value="Homodimeric domain of signal transducing histidine kinase"/>
    <property type="match status" value="1"/>
</dbReference>
<dbReference type="Proteomes" id="UP000230052">
    <property type="component" value="Unassembled WGS sequence"/>
</dbReference>
<dbReference type="SMART" id="SM00388">
    <property type="entry name" value="HisKA"/>
    <property type="match status" value="1"/>
</dbReference>
<dbReference type="InterPro" id="IPR035965">
    <property type="entry name" value="PAS-like_dom_sf"/>
</dbReference>
<dbReference type="SUPFAM" id="SSF55781">
    <property type="entry name" value="GAF domain-like"/>
    <property type="match status" value="1"/>
</dbReference>
<accession>A0A2J0KVW5</accession>
<dbReference type="InterPro" id="IPR003594">
    <property type="entry name" value="HATPase_dom"/>
</dbReference>
<keyword evidence="3" id="KW-0597">Phosphoprotein</keyword>
<keyword evidence="8" id="KW-0902">Two-component regulatory system</keyword>
<dbReference type="Gene3D" id="3.30.565.10">
    <property type="entry name" value="Histidine kinase-like ATPase, C-terminal domain"/>
    <property type="match status" value="1"/>
</dbReference>
<dbReference type="GO" id="GO:0005524">
    <property type="term" value="F:ATP binding"/>
    <property type="evidence" value="ECO:0007669"/>
    <property type="project" value="UniProtKB-KW"/>
</dbReference>
<evidence type="ECO:0000313" key="13">
    <source>
        <dbReference type="Proteomes" id="UP000230052"/>
    </source>
</evidence>
<dbReference type="Pfam" id="PF00512">
    <property type="entry name" value="HisKA"/>
    <property type="match status" value="1"/>
</dbReference>
<gene>
    <name evidence="12" type="ORF">COS99_05050</name>
</gene>
<dbReference type="InterPro" id="IPR029016">
    <property type="entry name" value="GAF-like_dom_sf"/>
</dbReference>
<sequence length="664" mass="74459">FRDITERKRAEVYLKAMFDSIQTGVILVDPELHKIVEVNPTAMNMFGMPKENIVGSVCHQLICPAEVGKCPITDLGQTVDDSERVLLNAKGKRIPIIKTVVPLMLGGRRYLLENFIDITKRKQVEEELEKTLLWQQGVNLLQQSLLAPGPLENKLKIITDSIVRLFNADFCRIWLIRPGDLCGRGCIHAELKEGPHVCRYRDKCLHLLASSGRYTHIDGKGYRRVPFGCYKIGRVASGEEHKFLTNDVQNDPRVHNHEWARELELVSFAGYQLRIPGEETIGVLVLFAKHPVLPSEDGMLDGLSNAVAFIVQQAVAEDDLRRIKQRLEFILGVTKTGLDIVDSNFNIVYIDPEWQKVYGSPAGKKCYEYFMGRNEICPNCGIIKVLETKEPLVSEEILVKEGNRPIQVTTIPFQNEKGEWLVAEVNVDMTQRKKIEKTQRFAQLGNLVSSMAHEVNNPLMIISGRAQLSLMEGMQTEQMQEGLKTIIDQCDRAKGIIQRLLLFSKPSKGEMVITDINRGIEFIVQLLEHQYSLANVAISKKLTTPLPFVKIDEKQMQEVFVNLIKNAAEAMPNGGIINIETSHDEYAVRIDFTDTGCGMPEEVMKKIFDPFFTTKKEGTGLGLSVCYGIVKAHGGNLRYTSKIGKGTTATILLPIAKEGVKSGA</sequence>
<dbReference type="InterPro" id="IPR003018">
    <property type="entry name" value="GAF"/>
</dbReference>
<dbReference type="PANTHER" id="PTHR43065:SF46">
    <property type="entry name" value="C4-DICARBOXYLATE TRANSPORT SENSOR PROTEIN DCTB"/>
    <property type="match status" value="1"/>
</dbReference>
<dbReference type="PANTHER" id="PTHR43065">
    <property type="entry name" value="SENSOR HISTIDINE KINASE"/>
    <property type="match status" value="1"/>
</dbReference>
<comment type="catalytic activity">
    <reaction evidence="1">
        <text>ATP + protein L-histidine = ADP + protein N-phospho-L-histidine.</text>
        <dbReference type="EC" id="2.7.13.3"/>
    </reaction>
</comment>
<evidence type="ECO:0000256" key="5">
    <source>
        <dbReference type="ARBA" id="ARBA00022741"/>
    </source>
</evidence>
<feature type="domain" description="PAC" evidence="11">
    <location>
        <begin position="80"/>
        <end position="130"/>
    </location>
</feature>
<dbReference type="EMBL" id="PEWV01000053">
    <property type="protein sequence ID" value="PIU41474.1"/>
    <property type="molecule type" value="Genomic_DNA"/>
</dbReference>
<evidence type="ECO:0000313" key="12">
    <source>
        <dbReference type="EMBL" id="PIU41474.1"/>
    </source>
</evidence>
<dbReference type="Gene3D" id="3.30.450.20">
    <property type="entry name" value="PAS domain"/>
    <property type="match status" value="2"/>
</dbReference>
<dbReference type="PRINTS" id="PR00344">
    <property type="entry name" value="BCTRLSENSOR"/>
</dbReference>
<feature type="domain" description="Histidine kinase" evidence="9">
    <location>
        <begin position="450"/>
        <end position="657"/>
    </location>
</feature>
<dbReference type="InterPro" id="IPR005467">
    <property type="entry name" value="His_kinase_dom"/>
</dbReference>
<dbReference type="Pfam" id="PF01590">
    <property type="entry name" value="GAF"/>
    <property type="match status" value="1"/>
</dbReference>
<evidence type="ECO:0000256" key="2">
    <source>
        <dbReference type="ARBA" id="ARBA00012438"/>
    </source>
</evidence>
<dbReference type="CDD" id="cd00082">
    <property type="entry name" value="HisKA"/>
    <property type="match status" value="1"/>
</dbReference>
<dbReference type="SMART" id="SM00387">
    <property type="entry name" value="HATPase_c"/>
    <property type="match status" value="1"/>
</dbReference>
<proteinExistence type="predicted"/>
<dbReference type="InterPro" id="IPR036097">
    <property type="entry name" value="HisK_dim/P_sf"/>
</dbReference>
<evidence type="ECO:0000256" key="6">
    <source>
        <dbReference type="ARBA" id="ARBA00022777"/>
    </source>
</evidence>
<keyword evidence="4" id="KW-0808">Transferase</keyword>
<dbReference type="PROSITE" id="PS50113">
    <property type="entry name" value="PAC"/>
    <property type="match status" value="2"/>
</dbReference>
<dbReference type="AlphaFoldDB" id="A0A2J0KVW5"/>
<keyword evidence="7" id="KW-0067">ATP-binding</keyword>
<dbReference type="InterPro" id="IPR000014">
    <property type="entry name" value="PAS"/>
</dbReference>
<evidence type="ECO:0000256" key="8">
    <source>
        <dbReference type="ARBA" id="ARBA00023012"/>
    </source>
</evidence>
<keyword evidence="6" id="KW-0418">Kinase</keyword>
<dbReference type="InterPro" id="IPR036890">
    <property type="entry name" value="HATPase_C_sf"/>
</dbReference>
<dbReference type="EC" id="2.7.13.3" evidence="2"/>
<dbReference type="Gene3D" id="1.10.287.130">
    <property type="match status" value="1"/>
</dbReference>
<evidence type="ECO:0000256" key="7">
    <source>
        <dbReference type="ARBA" id="ARBA00022840"/>
    </source>
</evidence>
<dbReference type="InterPro" id="IPR000700">
    <property type="entry name" value="PAS-assoc_C"/>
</dbReference>
<evidence type="ECO:0000256" key="4">
    <source>
        <dbReference type="ARBA" id="ARBA00022679"/>
    </source>
</evidence>
<dbReference type="SUPFAM" id="SSF55874">
    <property type="entry name" value="ATPase domain of HSP90 chaperone/DNA topoisomerase II/histidine kinase"/>
    <property type="match status" value="1"/>
</dbReference>
<evidence type="ECO:0000256" key="1">
    <source>
        <dbReference type="ARBA" id="ARBA00000085"/>
    </source>
</evidence>
<dbReference type="Gene3D" id="3.30.450.40">
    <property type="match status" value="1"/>
</dbReference>
<feature type="domain" description="PAC" evidence="11">
    <location>
        <begin position="1"/>
        <end position="16"/>
    </location>
</feature>
<dbReference type="PROSITE" id="PS50112">
    <property type="entry name" value="PAS"/>
    <property type="match status" value="1"/>
</dbReference>
<evidence type="ECO:0000259" key="9">
    <source>
        <dbReference type="PROSITE" id="PS50109"/>
    </source>
</evidence>
<dbReference type="SMART" id="SM00065">
    <property type="entry name" value="GAF"/>
    <property type="match status" value="1"/>
</dbReference>
<evidence type="ECO:0000259" key="10">
    <source>
        <dbReference type="PROSITE" id="PS50112"/>
    </source>
</evidence>
<dbReference type="PROSITE" id="PS50109">
    <property type="entry name" value="HIS_KIN"/>
    <property type="match status" value="1"/>
</dbReference>
<evidence type="ECO:0000259" key="11">
    <source>
        <dbReference type="PROSITE" id="PS50113"/>
    </source>
</evidence>
<dbReference type="Pfam" id="PF02518">
    <property type="entry name" value="HATPase_c"/>
    <property type="match status" value="1"/>
</dbReference>
<reference evidence="12 13" key="1">
    <citation type="submission" date="2017-09" db="EMBL/GenBank/DDBJ databases">
        <title>Depth-based differentiation of microbial function through sediment-hosted aquifers and enrichment of novel symbionts in the deep terrestrial subsurface.</title>
        <authorList>
            <person name="Probst A.J."/>
            <person name="Ladd B."/>
            <person name="Jarett J.K."/>
            <person name="Geller-Mcgrath D.E."/>
            <person name="Sieber C.M."/>
            <person name="Emerson J.B."/>
            <person name="Anantharaman K."/>
            <person name="Thomas B.C."/>
            <person name="Malmstrom R."/>
            <person name="Stieglmeier M."/>
            <person name="Klingl A."/>
            <person name="Woyke T."/>
            <person name="Ryan C.M."/>
            <person name="Banfield J.F."/>
        </authorList>
    </citation>
    <scope>NUCLEOTIDE SEQUENCE [LARGE SCALE GENOMIC DNA]</scope>
    <source>
        <strain evidence="12">CG07_land_8_20_14_0_80_42_15</strain>
    </source>
</reference>
<feature type="non-terminal residue" evidence="12">
    <location>
        <position position="1"/>
    </location>
</feature>
<evidence type="ECO:0000256" key="3">
    <source>
        <dbReference type="ARBA" id="ARBA00022553"/>
    </source>
</evidence>
<dbReference type="SUPFAM" id="SSF55785">
    <property type="entry name" value="PYP-like sensor domain (PAS domain)"/>
    <property type="match status" value="2"/>
</dbReference>
<dbReference type="GO" id="GO:0000155">
    <property type="term" value="F:phosphorelay sensor kinase activity"/>
    <property type="evidence" value="ECO:0007669"/>
    <property type="project" value="InterPro"/>
</dbReference>
<dbReference type="InterPro" id="IPR003661">
    <property type="entry name" value="HisK_dim/P_dom"/>
</dbReference>